<dbReference type="Proteomes" id="UP001592582">
    <property type="component" value="Unassembled WGS sequence"/>
</dbReference>
<dbReference type="InterPro" id="IPR021215">
    <property type="entry name" value="DUF2752"/>
</dbReference>
<comment type="caution">
    <text evidence="2">The sequence shown here is derived from an EMBL/GenBank/DDBJ whole genome shotgun (WGS) entry which is preliminary data.</text>
</comment>
<reference evidence="4 5" key="1">
    <citation type="submission" date="2024-09" db="EMBL/GenBank/DDBJ databases">
        <authorList>
            <person name="Lee S.D."/>
        </authorList>
    </citation>
    <scope>NUCLEOTIDE SEQUENCE [LARGE SCALE GENOMIC DNA]</scope>
    <source>
        <strain evidence="2 5">N1-1</strain>
        <strain evidence="3 4">N1-3</strain>
    </source>
</reference>
<proteinExistence type="predicted"/>
<sequence length="144" mass="15140">MSVTAGRPAPRALAAPAVVLAAVAAATTYVGVVSPDRPGHYPVCPFLRVTGWWCPACGGLRCVHALTRGDLGAAVHDNVLVVVAGTVAALVWLRWSYRSWRGLPTAVPGLGRGWMWAVIGGLLVFAVLRNTPWGTWLAPPVVPV</sequence>
<organism evidence="2 5">
    <name type="scientific">Streptacidiphilus alkalitolerans</name>
    <dbReference type="NCBI Taxonomy" id="3342712"/>
    <lineage>
        <taxon>Bacteria</taxon>
        <taxon>Bacillati</taxon>
        <taxon>Actinomycetota</taxon>
        <taxon>Actinomycetes</taxon>
        <taxon>Kitasatosporales</taxon>
        <taxon>Streptomycetaceae</taxon>
        <taxon>Streptacidiphilus</taxon>
    </lineage>
</organism>
<name>A0ABV6VF63_9ACTN</name>
<protein>
    <submittedName>
        <fullName evidence="2">DUF2752 domain-containing protein</fullName>
    </submittedName>
</protein>
<feature type="transmembrane region" description="Helical" evidence="1">
    <location>
        <begin position="109"/>
        <end position="128"/>
    </location>
</feature>
<keyword evidence="5" id="KW-1185">Reference proteome</keyword>
<keyword evidence="1" id="KW-0472">Membrane</keyword>
<evidence type="ECO:0000256" key="1">
    <source>
        <dbReference type="SAM" id="Phobius"/>
    </source>
</evidence>
<dbReference type="RefSeq" id="WP_380512981.1">
    <property type="nucleotide sequence ID" value="NZ_JBHEZX010000011.1"/>
</dbReference>
<keyword evidence="1" id="KW-0812">Transmembrane</keyword>
<feature type="transmembrane region" description="Helical" evidence="1">
    <location>
        <begin position="12"/>
        <end position="32"/>
    </location>
</feature>
<dbReference type="EMBL" id="JBHEZY010000015">
    <property type="protein sequence ID" value="MFC1434836.1"/>
    <property type="molecule type" value="Genomic_DNA"/>
</dbReference>
<evidence type="ECO:0000313" key="3">
    <source>
        <dbReference type="EMBL" id="MFC1434836.1"/>
    </source>
</evidence>
<evidence type="ECO:0000313" key="2">
    <source>
        <dbReference type="EMBL" id="MFC1412352.1"/>
    </source>
</evidence>
<gene>
    <name evidence="3" type="ORF">ACEZDB_29755</name>
    <name evidence="2" type="ORF">ACEZDG_24085</name>
</gene>
<dbReference type="Pfam" id="PF10825">
    <property type="entry name" value="DUF2752"/>
    <property type="match status" value="1"/>
</dbReference>
<evidence type="ECO:0000313" key="5">
    <source>
        <dbReference type="Proteomes" id="UP001592582"/>
    </source>
</evidence>
<keyword evidence="1" id="KW-1133">Transmembrane helix</keyword>
<dbReference type="EMBL" id="JBHEZX010000011">
    <property type="protein sequence ID" value="MFC1412352.1"/>
    <property type="molecule type" value="Genomic_DNA"/>
</dbReference>
<evidence type="ECO:0000313" key="4">
    <source>
        <dbReference type="Proteomes" id="UP001592530"/>
    </source>
</evidence>
<feature type="transmembrane region" description="Helical" evidence="1">
    <location>
        <begin position="79"/>
        <end position="97"/>
    </location>
</feature>
<accession>A0ABV6VF63</accession>
<dbReference type="Proteomes" id="UP001592530">
    <property type="component" value="Unassembled WGS sequence"/>
</dbReference>